<dbReference type="Pfam" id="PF04021">
    <property type="entry name" value="Class_IIIsignal"/>
    <property type="match status" value="1"/>
</dbReference>
<evidence type="ECO:0000256" key="2">
    <source>
        <dbReference type="ARBA" id="ARBA00004561"/>
    </source>
</evidence>
<evidence type="ECO:0000256" key="5">
    <source>
        <dbReference type="ARBA" id="ARBA00023263"/>
    </source>
</evidence>
<dbReference type="EMBL" id="DQUI01000045">
    <property type="protein sequence ID" value="HIP84347.1"/>
    <property type="molecule type" value="Genomic_DNA"/>
</dbReference>
<keyword evidence="4" id="KW-0964">Secreted</keyword>
<dbReference type="AlphaFoldDB" id="A0A832ZS90"/>
<feature type="transmembrane region" description="Helical" evidence="6">
    <location>
        <begin position="12"/>
        <end position="31"/>
    </location>
</feature>
<evidence type="ECO:0000256" key="4">
    <source>
        <dbReference type="ARBA" id="ARBA00022525"/>
    </source>
</evidence>
<keyword evidence="6" id="KW-0472">Membrane</keyword>
<proteinExistence type="predicted"/>
<evidence type="ECO:0000256" key="1">
    <source>
        <dbReference type="ARBA" id="ARBA00004241"/>
    </source>
</evidence>
<reference evidence="8" key="1">
    <citation type="journal article" date="2020" name="ISME J.">
        <title>Gammaproteobacteria mediating utilization of methyl-, sulfur- and petroleum organic compounds in deep ocean hydrothermal plumes.</title>
        <authorList>
            <person name="Zhou Z."/>
            <person name="Liu Y."/>
            <person name="Pan J."/>
            <person name="Cron B.R."/>
            <person name="Toner B.M."/>
            <person name="Anantharaman K."/>
            <person name="Breier J.A."/>
            <person name="Dick G.J."/>
            <person name="Li M."/>
        </authorList>
    </citation>
    <scope>NUCLEOTIDE SEQUENCE</scope>
    <source>
        <strain evidence="7">SZUA-1453</strain>
        <strain evidence="8">SZUA-1471</strain>
    </source>
</reference>
<comment type="caution">
    <text evidence="8">The sequence shown here is derived from an EMBL/GenBank/DDBJ whole genome shotgun (WGS) entry which is preliminary data.</text>
</comment>
<dbReference type="Proteomes" id="UP000643554">
    <property type="component" value="Unassembled WGS sequence"/>
</dbReference>
<evidence type="ECO:0000313" key="9">
    <source>
        <dbReference type="Proteomes" id="UP000618343"/>
    </source>
</evidence>
<keyword evidence="5" id="KW-0281">Fimbrium</keyword>
<dbReference type="InterPro" id="IPR007166">
    <property type="entry name" value="Class3_signal_pept_motif"/>
</dbReference>
<evidence type="ECO:0000256" key="3">
    <source>
        <dbReference type="ARBA" id="ARBA00004613"/>
    </source>
</evidence>
<name>A0A832ZS90_9EURY</name>
<keyword evidence="6" id="KW-0812">Transmembrane</keyword>
<dbReference type="EMBL" id="DQUO01000051">
    <property type="protein sequence ID" value="HIP91508.1"/>
    <property type="molecule type" value="Genomic_DNA"/>
</dbReference>
<dbReference type="Proteomes" id="UP000618343">
    <property type="component" value="Unassembled WGS sequence"/>
</dbReference>
<accession>A0A832ZS90</accession>
<evidence type="ECO:0000313" key="7">
    <source>
        <dbReference type="EMBL" id="HIP84347.1"/>
    </source>
</evidence>
<dbReference type="GO" id="GO:0005576">
    <property type="term" value="C:extracellular region"/>
    <property type="evidence" value="ECO:0007669"/>
    <property type="project" value="UniProtKB-SubCell"/>
</dbReference>
<evidence type="ECO:0000256" key="6">
    <source>
        <dbReference type="SAM" id="Phobius"/>
    </source>
</evidence>
<comment type="subcellular location">
    <subcellularLocation>
        <location evidence="1">Cell surface</location>
    </subcellularLocation>
    <subcellularLocation>
        <location evidence="2">Fimbrium</location>
    </subcellularLocation>
    <subcellularLocation>
        <location evidence="3">Secreted</location>
    </subcellularLocation>
</comment>
<evidence type="ECO:0000313" key="8">
    <source>
        <dbReference type="EMBL" id="HIP91508.1"/>
    </source>
</evidence>
<protein>
    <submittedName>
        <fullName evidence="8">Class III signal peptide-containing protein</fullName>
    </submittedName>
</protein>
<gene>
    <name evidence="7" type="ORF">EYH15_02520</name>
    <name evidence="8" type="ORF">EYH21_04345</name>
</gene>
<organism evidence="8 9">
    <name type="scientific">Methanothermococcus okinawensis</name>
    <dbReference type="NCBI Taxonomy" id="155863"/>
    <lineage>
        <taxon>Archaea</taxon>
        <taxon>Methanobacteriati</taxon>
        <taxon>Methanobacteriota</taxon>
        <taxon>Methanomada group</taxon>
        <taxon>Methanococci</taxon>
        <taxon>Methanococcales</taxon>
        <taxon>Methanococcaceae</taxon>
        <taxon>Methanothermococcus</taxon>
    </lineage>
</organism>
<dbReference type="GO" id="GO:0009986">
    <property type="term" value="C:cell surface"/>
    <property type="evidence" value="ECO:0007669"/>
    <property type="project" value="UniProtKB-SubCell"/>
</dbReference>
<keyword evidence="6" id="KW-1133">Transmembrane helix</keyword>
<sequence length="54" mass="5932">MKGYRGQISLELTILILAVVLAAVIVGVILLDNVVNTSVVQDTREVIHRGFVRE</sequence>